<keyword evidence="4" id="KW-0597">Phosphoprotein</keyword>
<keyword evidence="8 16" id="KW-0418">Kinase</keyword>
<evidence type="ECO:0000259" key="15">
    <source>
        <dbReference type="PROSITE" id="PS50839"/>
    </source>
</evidence>
<dbReference type="Pfam" id="PF02518">
    <property type="entry name" value="HATPase_c"/>
    <property type="match status" value="1"/>
</dbReference>
<dbReference type="InterPro" id="IPR036890">
    <property type="entry name" value="HATPase_C_sf"/>
</dbReference>
<dbReference type="PANTHER" id="PTHR24421:SF10">
    <property type="entry name" value="NITRATE_NITRITE SENSOR PROTEIN NARQ"/>
    <property type="match status" value="1"/>
</dbReference>
<dbReference type="InterPro" id="IPR042240">
    <property type="entry name" value="CHASE_sf"/>
</dbReference>
<dbReference type="GO" id="GO:0005524">
    <property type="term" value="F:ATP binding"/>
    <property type="evidence" value="ECO:0007669"/>
    <property type="project" value="UniProtKB-KW"/>
</dbReference>
<dbReference type="SMART" id="SM01079">
    <property type="entry name" value="CHASE"/>
    <property type="match status" value="1"/>
</dbReference>
<evidence type="ECO:0000256" key="11">
    <source>
        <dbReference type="ARBA" id="ARBA00023012"/>
    </source>
</evidence>
<protein>
    <recommendedName>
        <fullName evidence="3">histidine kinase</fullName>
        <ecNumber evidence="3">2.7.13.3</ecNumber>
    </recommendedName>
</protein>
<evidence type="ECO:0000256" key="8">
    <source>
        <dbReference type="ARBA" id="ARBA00022777"/>
    </source>
</evidence>
<evidence type="ECO:0000256" key="5">
    <source>
        <dbReference type="ARBA" id="ARBA00022679"/>
    </source>
</evidence>
<proteinExistence type="predicted"/>
<dbReference type="EC" id="2.7.13.3" evidence="3"/>
<evidence type="ECO:0000256" key="13">
    <source>
        <dbReference type="SAM" id="Phobius"/>
    </source>
</evidence>
<gene>
    <name evidence="16" type="primary">nreB_2</name>
    <name evidence="16" type="ORF">Poly30_25820</name>
</gene>
<keyword evidence="17" id="KW-1185">Reference proteome</keyword>
<evidence type="ECO:0000256" key="4">
    <source>
        <dbReference type="ARBA" id="ARBA00022553"/>
    </source>
</evidence>
<evidence type="ECO:0000256" key="6">
    <source>
        <dbReference type="ARBA" id="ARBA00022692"/>
    </source>
</evidence>
<dbReference type="InterPro" id="IPR006189">
    <property type="entry name" value="CHASE_dom"/>
</dbReference>
<dbReference type="OrthoDB" id="290376at2"/>
<dbReference type="SMART" id="SM00387">
    <property type="entry name" value="HATPase_c"/>
    <property type="match status" value="1"/>
</dbReference>
<dbReference type="InterPro" id="IPR003594">
    <property type="entry name" value="HATPase_dom"/>
</dbReference>
<dbReference type="PANTHER" id="PTHR24421">
    <property type="entry name" value="NITRATE/NITRITE SENSOR PROTEIN NARX-RELATED"/>
    <property type="match status" value="1"/>
</dbReference>
<dbReference type="InterPro" id="IPR011712">
    <property type="entry name" value="Sig_transdc_His_kin_sub3_dim/P"/>
</dbReference>
<keyword evidence="12 13" id="KW-0472">Membrane</keyword>
<dbReference type="EMBL" id="CP036434">
    <property type="protein sequence ID" value="QDV07063.1"/>
    <property type="molecule type" value="Genomic_DNA"/>
</dbReference>
<evidence type="ECO:0000256" key="9">
    <source>
        <dbReference type="ARBA" id="ARBA00022840"/>
    </source>
</evidence>
<keyword evidence="9" id="KW-0067">ATP-binding</keyword>
<evidence type="ECO:0000313" key="17">
    <source>
        <dbReference type="Proteomes" id="UP000320390"/>
    </source>
</evidence>
<dbReference type="Gene3D" id="1.20.5.1930">
    <property type="match status" value="1"/>
</dbReference>
<keyword evidence="7" id="KW-0547">Nucleotide-binding</keyword>
<evidence type="ECO:0000256" key="3">
    <source>
        <dbReference type="ARBA" id="ARBA00012438"/>
    </source>
</evidence>
<name>A0A518ESL5_9BACT</name>
<dbReference type="InterPro" id="IPR005467">
    <property type="entry name" value="His_kinase_dom"/>
</dbReference>
<dbReference type="PROSITE" id="PS50839">
    <property type="entry name" value="CHASE"/>
    <property type="match status" value="1"/>
</dbReference>
<organism evidence="16 17">
    <name type="scientific">Saltatorellus ferox</name>
    <dbReference type="NCBI Taxonomy" id="2528018"/>
    <lineage>
        <taxon>Bacteria</taxon>
        <taxon>Pseudomonadati</taxon>
        <taxon>Planctomycetota</taxon>
        <taxon>Planctomycetia</taxon>
        <taxon>Planctomycetia incertae sedis</taxon>
        <taxon>Saltatorellus</taxon>
    </lineage>
</organism>
<evidence type="ECO:0000256" key="2">
    <source>
        <dbReference type="ARBA" id="ARBA00004370"/>
    </source>
</evidence>
<evidence type="ECO:0000256" key="1">
    <source>
        <dbReference type="ARBA" id="ARBA00000085"/>
    </source>
</evidence>
<keyword evidence="6 13" id="KW-0812">Transmembrane</keyword>
<feature type="domain" description="Histidine kinase" evidence="14">
    <location>
        <begin position="392"/>
        <end position="585"/>
    </location>
</feature>
<dbReference type="Proteomes" id="UP000320390">
    <property type="component" value="Chromosome"/>
</dbReference>
<accession>A0A518ESL5</accession>
<evidence type="ECO:0000256" key="7">
    <source>
        <dbReference type="ARBA" id="ARBA00022741"/>
    </source>
</evidence>
<comment type="subcellular location">
    <subcellularLocation>
        <location evidence="2">Membrane</location>
    </subcellularLocation>
</comment>
<dbReference type="GO" id="GO:0046983">
    <property type="term" value="F:protein dimerization activity"/>
    <property type="evidence" value="ECO:0007669"/>
    <property type="project" value="InterPro"/>
</dbReference>
<dbReference type="SUPFAM" id="SSF55874">
    <property type="entry name" value="ATPase domain of HSP90 chaperone/DNA topoisomerase II/histidine kinase"/>
    <property type="match status" value="1"/>
</dbReference>
<keyword evidence="5 16" id="KW-0808">Transferase</keyword>
<feature type="domain" description="CHASE" evidence="15">
    <location>
        <begin position="89"/>
        <end position="261"/>
    </location>
</feature>
<evidence type="ECO:0000256" key="10">
    <source>
        <dbReference type="ARBA" id="ARBA00022989"/>
    </source>
</evidence>
<dbReference type="AlphaFoldDB" id="A0A518ESL5"/>
<keyword evidence="10 13" id="KW-1133">Transmembrane helix</keyword>
<dbReference type="GO" id="GO:0000155">
    <property type="term" value="F:phosphorelay sensor kinase activity"/>
    <property type="evidence" value="ECO:0007669"/>
    <property type="project" value="InterPro"/>
</dbReference>
<feature type="transmembrane region" description="Helical" evidence="13">
    <location>
        <begin position="339"/>
        <end position="357"/>
    </location>
</feature>
<dbReference type="Gene3D" id="3.30.450.350">
    <property type="entry name" value="CHASE domain"/>
    <property type="match status" value="1"/>
</dbReference>
<dbReference type="GO" id="GO:0016020">
    <property type="term" value="C:membrane"/>
    <property type="evidence" value="ECO:0007669"/>
    <property type="project" value="UniProtKB-SubCell"/>
</dbReference>
<dbReference type="Pfam" id="PF03924">
    <property type="entry name" value="CHASE"/>
    <property type="match status" value="1"/>
</dbReference>
<sequence length="585" mass="63822">MKPGPSRAGPGADSERAPFARVPAVLIPVVAFLLVLFMTLFAASYVESLELRSHREAFESASRDRTAAVRRGFEAGQAIVESVGSFFDASSDVSDQDFDLFARSLIRDHQILSALSWVPRVLADERASHEALGGLTHPGYRITEREGPGEMVPRADAEEYFPVRYIVPVETNEEAVGFDLGSDATRLSAVQEAGRRGTVVSTAPLVLVQDQGPGRAIAMHRPLYDQPQIEHLEPQSSDSFRGVVSAVFQIQDVVLEAIQSLEPMGLDFDLLDVTDPSGPVEVCNHRSDLQARVESAVLADEVPLRSTGGFEICGRTYQLAFRPAPGGLDLGMSPAVRGLLIFGTLLALAIAALVVILQRSDARARRNAGVLQRLSQRLITVQESERQFLARELHDQLGQDLTALRVNMHVVASTDHPERQQRAFAESNSILDRILEQVQSISLDLRPTVLDDLGLQPALQTYLRREAERSGLKLEFHTNPLIGRLPEDVETAVFRFTQEAVVNVVRHARASKLQVALCQPGRELQVSIADDGVGFEPRTKRSVAGGFTSCGLLGMQERVTLVGGTMEIESRPGGGTLVTARIPIE</sequence>
<comment type="catalytic activity">
    <reaction evidence="1">
        <text>ATP + protein L-histidine = ADP + protein N-phospho-L-histidine.</text>
        <dbReference type="EC" id="2.7.13.3"/>
    </reaction>
</comment>
<keyword evidence="11" id="KW-0902">Two-component regulatory system</keyword>
<evidence type="ECO:0000313" key="16">
    <source>
        <dbReference type="EMBL" id="QDV07063.1"/>
    </source>
</evidence>
<dbReference type="Pfam" id="PF07730">
    <property type="entry name" value="HisKA_3"/>
    <property type="match status" value="1"/>
</dbReference>
<dbReference type="InterPro" id="IPR050482">
    <property type="entry name" value="Sensor_HK_TwoCompSys"/>
</dbReference>
<dbReference type="Gene3D" id="3.30.565.10">
    <property type="entry name" value="Histidine kinase-like ATPase, C-terminal domain"/>
    <property type="match status" value="1"/>
</dbReference>
<dbReference type="CDD" id="cd16917">
    <property type="entry name" value="HATPase_UhpB-NarQ-NarX-like"/>
    <property type="match status" value="1"/>
</dbReference>
<reference evidence="16 17" key="1">
    <citation type="submission" date="2019-02" db="EMBL/GenBank/DDBJ databases">
        <title>Deep-cultivation of Planctomycetes and their phenomic and genomic characterization uncovers novel biology.</title>
        <authorList>
            <person name="Wiegand S."/>
            <person name="Jogler M."/>
            <person name="Boedeker C."/>
            <person name="Pinto D."/>
            <person name="Vollmers J."/>
            <person name="Rivas-Marin E."/>
            <person name="Kohn T."/>
            <person name="Peeters S.H."/>
            <person name="Heuer A."/>
            <person name="Rast P."/>
            <person name="Oberbeckmann S."/>
            <person name="Bunk B."/>
            <person name="Jeske O."/>
            <person name="Meyerdierks A."/>
            <person name="Storesund J.E."/>
            <person name="Kallscheuer N."/>
            <person name="Luecker S."/>
            <person name="Lage O.M."/>
            <person name="Pohl T."/>
            <person name="Merkel B.J."/>
            <person name="Hornburger P."/>
            <person name="Mueller R.-W."/>
            <person name="Bruemmer F."/>
            <person name="Labrenz M."/>
            <person name="Spormann A.M."/>
            <person name="Op den Camp H."/>
            <person name="Overmann J."/>
            <person name="Amann R."/>
            <person name="Jetten M.S.M."/>
            <person name="Mascher T."/>
            <person name="Medema M.H."/>
            <person name="Devos D.P."/>
            <person name="Kaster A.-K."/>
            <person name="Ovreas L."/>
            <person name="Rohde M."/>
            <person name="Galperin M.Y."/>
            <person name="Jogler C."/>
        </authorList>
    </citation>
    <scope>NUCLEOTIDE SEQUENCE [LARGE SCALE GENOMIC DNA]</scope>
    <source>
        <strain evidence="16 17">Poly30</strain>
    </source>
</reference>
<evidence type="ECO:0000256" key="12">
    <source>
        <dbReference type="ARBA" id="ARBA00023136"/>
    </source>
</evidence>
<dbReference type="PROSITE" id="PS50109">
    <property type="entry name" value="HIS_KIN"/>
    <property type="match status" value="1"/>
</dbReference>
<feature type="transmembrane region" description="Helical" evidence="13">
    <location>
        <begin position="25"/>
        <end position="46"/>
    </location>
</feature>
<evidence type="ECO:0000259" key="14">
    <source>
        <dbReference type="PROSITE" id="PS50109"/>
    </source>
</evidence>